<dbReference type="InterPro" id="IPR011701">
    <property type="entry name" value="MFS"/>
</dbReference>
<dbReference type="PANTHER" id="PTHR23501:SF87">
    <property type="entry name" value="SIDEROPHORE IRON TRANSPORTER 2"/>
    <property type="match status" value="1"/>
</dbReference>
<dbReference type="Proteomes" id="UP000001072">
    <property type="component" value="Unassembled WGS sequence"/>
</dbReference>
<dbReference type="AlphaFoldDB" id="F4RZH1"/>
<dbReference type="Gene3D" id="1.20.1250.20">
    <property type="entry name" value="MFS general substrate transporter like domains"/>
    <property type="match status" value="2"/>
</dbReference>
<sequence length="526" mass="57855">TTKTLVSFCDRMCLLSTVTSIENNSLPVVEPYYLSLFSGHSHLSTIGIITNIAWAVGKPPMSKVMDVFGRAEGVMIATVLYFIGATLTSSATSVTQYGIARIASALGSQGLQLAQMILVADTSSLASRALLTSTISSPWIFTTWIGPVIGARFKQMGEFGYRIIYVVFGILVPLCAMLLVGRRDSQALLDDHCRRRNATQELWTQTWSELDVLGILLLTLGFGMMLLPLSFGNNVTRHWAPGQCVSPIALYICVLILLIFSRYESKYASYPIIPSRLLKQRTIILGSSVCFWHFMCQYIYESYFTSFLQVVRLSSPRDAQYIQESYMFTACVSALLCGVLVRWSRRYKIWVIVGVLAHSIGAMLMLRARNLDNPISEIVISQVIAGFGGGFTTLASQLGVQAVVSHQDVGIATAVFLTVTQIGGAIGSSMAGAVWNSILPFELRKRLPLEEHDRIDRIVGDLDYILSFPDGSPIRESINSSYVEAQRMLNILALVALLPCLLSALFMENVDLSGPREGTNSQPFSS</sequence>
<keyword evidence="2 5" id="KW-0812">Transmembrane</keyword>
<keyword evidence="8" id="KW-1185">Reference proteome</keyword>
<dbReference type="VEuPathDB" id="FungiDB:MELLADRAFT_38673"/>
<gene>
    <name evidence="7" type="ORF">MELLADRAFT_38673</name>
</gene>
<dbReference type="EMBL" id="GL883132">
    <property type="protein sequence ID" value="EGG02225.1"/>
    <property type="molecule type" value="Genomic_DNA"/>
</dbReference>
<feature type="domain" description="Major facilitator superfamily (MFS) profile" evidence="6">
    <location>
        <begin position="1"/>
        <end position="511"/>
    </location>
</feature>
<feature type="non-terminal residue" evidence="7">
    <location>
        <position position="1"/>
    </location>
</feature>
<dbReference type="HOGENOM" id="CLU_012970_1_1_1"/>
<feature type="transmembrane region" description="Helical" evidence="5">
    <location>
        <begin position="347"/>
        <end position="366"/>
    </location>
</feature>
<feature type="transmembrane region" description="Helical" evidence="5">
    <location>
        <begin position="67"/>
        <end position="87"/>
    </location>
</feature>
<protein>
    <recommendedName>
        <fullName evidence="6">Major facilitator superfamily (MFS) profile domain-containing protein</fullName>
    </recommendedName>
</protein>
<dbReference type="KEGG" id="mlr:MELLADRAFT_38673"/>
<evidence type="ECO:0000256" key="5">
    <source>
        <dbReference type="SAM" id="Phobius"/>
    </source>
</evidence>
<dbReference type="GO" id="GO:0005886">
    <property type="term" value="C:plasma membrane"/>
    <property type="evidence" value="ECO:0007669"/>
    <property type="project" value="TreeGrafter"/>
</dbReference>
<feature type="transmembrane region" description="Helical" evidence="5">
    <location>
        <begin position="244"/>
        <end position="263"/>
    </location>
</feature>
<proteinExistence type="predicted"/>
<evidence type="ECO:0000256" key="3">
    <source>
        <dbReference type="ARBA" id="ARBA00022989"/>
    </source>
</evidence>
<dbReference type="GO" id="GO:0022857">
    <property type="term" value="F:transmembrane transporter activity"/>
    <property type="evidence" value="ECO:0007669"/>
    <property type="project" value="InterPro"/>
</dbReference>
<dbReference type="PROSITE" id="PS50850">
    <property type="entry name" value="MFS"/>
    <property type="match status" value="1"/>
</dbReference>
<evidence type="ECO:0000256" key="4">
    <source>
        <dbReference type="ARBA" id="ARBA00023136"/>
    </source>
</evidence>
<evidence type="ECO:0000256" key="2">
    <source>
        <dbReference type="ARBA" id="ARBA00022692"/>
    </source>
</evidence>
<feature type="transmembrane region" description="Helical" evidence="5">
    <location>
        <begin position="378"/>
        <end position="399"/>
    </location>
</feature>
<accession>F4RZH1</accession>
<dbReference type="OrthoDB" id="2241241at2759"/>
<dbReference type="PANTHER" id="PTHR23501">
    <property type="entry name" value="MAJOR FACILITATOR SUPERFAMILY"/>
    <property type="match status" value="1"/>
</dbReference>
<feature type="transmembrane region" description="Helical" evidence="5">
    <location>
        <begin position="163"/>
        <end position="181"/>
    </location>
</feature>
<feature type="transmembrane region" description="Helical" evidence="5">
    <location>
        <begin position="32"/>
        <end position="55"/>
    </location>
</feature>
<dbReference type="SUPFAM" id="SSF103473">
    <property type="entry name" value="MFS general substrate transporter"/>
    <property type="match status" value="1"/>
</dbReference>
<feature type="transmembrane region" description="Helical" evidence="5">
    <location>
        <begin position="283"/>
        <end position="300"/>
    </location>
</feature>
<keyword evidence="4 5" id="KW-0472">Membrane</keyword>
<organism evidence="8">
    <name type="scientific">Melampsora larici-populina (strain 98AG31 / pathotype 3-4-7)</name>
    <name type="common">Poplar leaf rust fungus</name>
    <dbReference type="NCBI Taxonomy" id="747676"/>
    <lineage>
        <taxon>Eukaryota</taxon>
        <taxon>Fungi</taxon>
        <taxon>Dikarya</taxon>
        <taxon>Basidiomycota</taxon>
        <taxon>Pucciniomycotina</taxon>
        <taxon>Pucciniomycetes</taxon>
        <taxon>Pucciniales</taxon>
        <taxon>Melampsoraceae</taxon>
        <taxon>Melampsora</taxon>
    </lineage>
</organism>
<feature type="transmembrane region" description="Helical" evidence="5">
    <location>
        <begin position="212"/>
        <end position="232"/>
    </location>
</feature>
<dbReference type="eggNOG" id="KOG0254">
    <property type="taxonomic scope" value="Eukaryota"/>
</dbReference>
<evidence type="ECO:0000256" key="1">
    <source>
        <dbReference type="ARBA" id="ARBA00004141"/>
    </source>
</evidence>
<dbReference type="RefSeq" id="XP_007414482.1">
    <property type="nucleotide sequence ID" value="XM_007414420.1"/>
</dbReference>
<comment type="subcellular location">
    <subcellularLocation>
        <location evidence="1">Membrane</location>
        <topology evidence="1">Multi-pass membrane protein</topology>
    </subcellularLocation>
</comment>
<dbReference type="InterPro" id="IPR020846">
    <property type="entry name" value="MFS_dom"/>
</dbReference>
<evidence type="ECO:0000313" key="7">
    <source>
        <dbReference type="EMBL" id="EGG02225.1"/>
    </source>
</evidence>
<feature type="transmembrane region" description="Helical" evidence="5">
    <location>
        <begin position="321"/>
        <end position="341"/>
    </location>
</feature>
<name>F4RZH1_MELLP</name>
<dbReference type="GeneID" id="18927737"/>
<dbReference type="InParanoid" id="F4RZH1"/>
<evidence type="ECO:0000259" key="6">
    <source>
        <dbReference type="PROSITE" id="PS50850"/>
    </source>
</evidence>
<keyword evidence="3 5" id="KW-1133">Transmembrane helix</keyword>
<evidence type="ECO:0000313" key="8">
    <source>
        <dbReference type="Proteomes" id="UP000001072"/>
    </source>
</evidence>
<feature type="transmembrane region" description="Helical" evidence="5">
    <location>
        <begin position="411"/>
        <end position="435"/>
    </location>
</feature>
<dbReference type="Pfam" id="PF07690">
    <property type="entry name" value="MFS_1"/>
    <property type="match status" value="1"/>
</dbReference>
<reference evidence="8" key="1">
    <citation type="journal article" date="2011" name="Proc. Natl. Acad. Sci. U.S.A.">
        <title>Obligate biotrophy features unraveled by the genomic analysis of rust fungi.</title>
        <authorList>
            <person name="Duplessis S."/>
            <person name="Cuomo C.A."/>
            <person name="Lin Y.-C."/>
            <person name="Aerts A."/>
            <person name="Tisserant E."/>
            <person name="Veneault-Fourrey C."/>
            <person name="Joly D.L."/>
            <person name="Hacquard S."/>
            <person name="Amselem J."/>
            <person name="Cantarel B.L."/>
            <person name="Chiu R."/>
            <person name="Coutinho P.M."/>
            <person name="Feau N."/>
            <person name="Field M."/>
            <person name="Frey P."/>
            <person name="Gelhaye E."/>
            <person name="Goldberg J."/>
            <person name="Grabherr M.G."/>
            <person name="Kodira C.D."/>
            <person name="Kohler A."/>
            <person name="Kuees U."/>
            <person name="Lindquist E.A."/>
            <person name="Lucas S.M."/>
            <person name="Mago R."/>
            <person name="Mauceli E."/>
            <person name="Morin E."/>
            <person name="Murat C."/>
            <person name="Pangilinan J.L."/>
            <person name="Park R."/>
            <person name="Pearson M."/>
            <person name="Quesneville H."/>
            <person name="Rouhier N."/>
            <person name="Sakthikumar S."/>
            <person name="Salamov A.A."/>
            <person name="Schmutz J."/>
            <person name="Selles B."/>
            <person name="Shapiro H."/>
            <person name="Tanguay P."/>
            <person name="Tuskan G.A."/>
            <person name="Henrissat B."/>
            <person name="Van de Peer Y."/>
            <person name="Rouze P."/>
            <person name="Ellis J.G."/>
            <person name="Dodds P.N."/>
            <person name="Schein J.E."/>
            <person name="Zhong S."/>
            <person name="Hamelin R.C."/>
            <person name="Grigoriev I.V."/>
            <person name="Szabo L.J."/>
            <person name="Martin F."/>
        </authorList>
    </citation>
    <scope>NUCLEOTIDE SEQUENCE [LARGE SCALE GENOMIC DNA]</scope>
    <source>
        <strain evidence="8">98AG31 / pathotype 3-4-7</strain>
    </source>
</reference>
<dbReference type="InterPro" id="IPR036259">
    <property type="entry name" value="MFS_trans_sf"/>
</dbReference>